<accession>A0A914R573</accession>
<dbReference type="AlphaFoldDB" id="A0A914R573"/>
<keyword evidence="2" id="KW-1185">Reference proteome</keyword>
<organism evidence="2 3">
    <name type="scientific">Parascaris equorum</name>
    <name type="common">Equine roundworm</name>
    <dbReference type="NCBI Taxonomy" id="6256"/>
    <lineage>
        <taxon>Eukaryota</taxon>
        <taxon>Metazoa</taxon>
        <taxon>Ecdysozoa</taxon>
        <taxon>Nematoda</taxon>
        <taxon>Chromadorea</taxon>
        <taxon>Rhabditida</taxon>
        <taxon>Spirurina</taxon>
        <taxon>Ascaridomorpha</taxon>
        <taxon>Ascaridoidea</taxon>
        <taxon>Ascarididae</taxon>
        <taxon>Parascaris</taxon>
    </lineage>
</organism>
<reference evidence="3" key="1">
    <citation type="submission" date="2022-11" db="UniProtKB">
        <authorList>
            <consortium name="WormBaseParasite"/>
        </authorList>
    </citation>
    <scope>IDENTIFICATION</scope>
</reference>
<evidence type="ECO:0000256" key="1">
    <source>
        <dbReference type="SAM" id="Phobius"/>
    </source>
</evidence>
<sequence>MDRRGLFYGALRFILTIVGLILKEIPMSWCARATTSTSCVFAYVRRLQSTTAGIAELNRSFADGCAHVKSTNVENGERCVLRLQLANGYWFSQV</sequence>
<evidence type="ECO:0000313" key="2">
    <source>
        <dbReference type="Proteomes" id="UP000887564"/>
    </source>
</evidence>
<keyword evidence="1" id="KW-0812">Transmembrane</keyword>
<feature type="transmembrane region" description="Helical" evidence="1">
    <location>
        <begin position="6"/>
        <end position="22"/>
    </location>
</feature>
<evidence type="ECO:0000313" key="3">
    <source>
        <dbReference type="WBParaSite" id="PEQ_0000160101-mRNA-1"/>
    </source>
</evidence>
<dbReference type="WBParaSite" id="PEQ_0000160101-mRNA-1">
    <property type="protein sequence ID" value="PEQ_0000160101-mRNA-1"/>
    <property type="gene ID" value="PEQ_0000160101"/>
</dbReference>
<name>A0A914R573_PAREQ</name>
<keyword evidence="1" id="KW-0472">Membrane</keyword>
<protein>
    <submittedName>
        <fullName evidence="3">Secreted protein</fullName>
    </submittedName>
</protein>
<dbReference type="Proteomes" id="UP000887564">
    <property type="component" value="Unplaced"/>
</dbReference>
<keyword evidence="1" id="KW-1133">Transmembrane helix</keyword>
<proteinExistence type="predicted"/>